<dbReference type="InterPro" id="IPR027417">
    <property type="entry name" value="P-loop_NTPase"/>
</dbReference>
<dbReference type="GO" id="GO:0000981">
    <property type="term" value="F:DNA-binding transcription factor activity, RNA polymerase II-specific"/>
    <property type="evidence" value="ECO:0007669"/>
    <property type="project" value="InterPro"/>
</dbReference>
<feature type="domain" description="Zn(2)-C6 fungal-type" evidence="3">
    <location>
        <begin position="864"/>
        <end position="894"/>
    </location>
</feature>
<gene>
    <name evidence="5" type="ORF">P691DRAFT_758092</name>
</gene>
<comment type="similarity">
    <text evidence="1">Belongs to the TRAFAC class TrmE-Era-EngA-EngB-Septin-like GTPase superfamily. Septin GTPase family.</text>
</comment>
<dbReference type="InterPro" id="IPR001138">
    <property type="entry name" value="Zn2Cys6_DnaBD"/>
</dbReference>
<dbReference type="PROSITE" id="PS00463">
    <property type="entry name" value="ZN2_CY6_FUNGAL_1"/>
    <property type="match status" value="2"/>
</dbReference>
<comment type="caution">
    <text evidence="5">The sequence shown here is derived from an EMBL/GenBank/DDBJ whole genome shotgun (WGS) entry which is preliminary data.</text>
</comment>
<dbReference type="PROSITE" id="PS50048">
    <property type="entry name" value="ZN2_CY6_FUNGAL_2"/>
    <property type="match status" value="2"/>
</dbReference>
<feature type="domain" description="Septin-type G" evidence="4">
    <location>
        <begin position="5"/>
        <end position="400"/>
    </location>
</feature>
<keyword evidence="1" id="KW-0547">Nucleotide-binding</keyword>
<feature type="compositionally biased region" description="Polar residues" evidence="2">
    <location>
        <begin position="492"/>
        <end position="502"/>
    </location>
</feature>
<reference evidence="5" key="1">
    <citation type="submission" date="2020-11" db="EMBL/GenBank/DDBJ databases">
        <authorList>
            <consortium name="DOE Joint Genome Institute"/>
            <person name="Ahrendt S."/>
            <person name="Riley R."/>
            <person name="Andreopoulos W."/>
            <person name="Labutti K."/>
            <person name="Pangilinan J."/>
            <person name="Ruiz-Duenas F.J."/>
            <person name="Barrasa J.M."/>
            <person name="Sanchez-Garcia M."/>
            <person name="Camarero S."/>
            <person name="Miyauchi S."/>
            <person name="Serrano A."/>
            <person name="Linde D."/>
            <person name="Babiker R."/>
            <person name="Drula E."/>
            <person name="Ayuso-Fernandez I."/>
            <person name="Pacheco R."/>
            <person name="Padilla G."/>
            <person name="Ferreira P."/>
            <person name="Barriuso J."/>
            <person name="Kellner H."/>
            <person name="Castanera R."/>
            <person name="Alfaro M."/>
            <person name="Ramirez L."/>
            <person name="Pisabarro A.G."/>
            <person name="Kuo A."/>
            <person name="Tritt A."/>
            <person name="Lipzen A."/>
            <person name="He G."/>
            <person name="Yan M."/>
            <person name="Ng V."/>
            <person name="Cullen D."/>
            <person name="Martin F."/>
            <person name="Rosso M.-N."/>
            <person name="Henrissat B."/>
            <person name="Hibbett D."/>
            <person name="Martinez A.T."/>
            <person name="Grigoriev I.V."/>
        </authorList>
    </citation>
    <scope>NUCLEOTIDE SEQUENCE</scope>
    <source>
        <strain evidence="5">MF-IS2</strain>
    </source>
</reference>
<feature type="compositionally biased region" description="Low complexity" evidence="2">
    <location>
        <begin position="264"/>
        <end position="296"/>
    </location>
</feature>
<dbReference type="Gene3D" id="4.10.240.10">
    <property type="entry name" value="Zn(2)-C6 fungal-type DNA-binding domain"/>
    <property type="match status" value="2"/>
</dbReference>
<feature type="region of interest" description="Disordered" evidence="2">
    <location>
        <begin position="590"/>
        <end position="861"/>
    </location>
</feature>
<evidence type="ECO:0000313" key="5">
    <source>
        <dbReference type="EMBL" id="KAF9450587.1"/>
    </source>
</evidence>
<feature type="compositionally biased region" description="Basic and acidic residues" evidence="2">
    <location>
        <begin position="704"/>
        <end position="713"/>
    </location>
</feature>
<feature type="region of interest" description="Disordered" evidence="2">
    <location>
        <begin position="897"/>
        <end position="1088"/>
    </location>
</feature>
<feature type="compositionally biased region" description="Basic residues" evidence="2">
    <location>
        <begin position="407"/>
        <end position="431"/>
    </location>
</feature>
<dbReference type="Pfam" id="PF00735">
    <property type="entry name" value="Septin"/>
    <property type="match status" value="3"/>
</dbReference>
<dbReference type="PROSITE" id="PS51719">
    <property type="entry name" value="G_SEPTIN"/>
    <property type="match status" value="1"/>
</dbReference>
<feature type="compositionally biased region" description="Basic residues" evidence="2">
    <location>
        <begin position="602"/>
        <end position="611"/>
    </location>
</feature>
<name>A0A9P5XFQ9_9AGAR</name>
<proteinExistence type="inferred from homology"/>
<dbReference type="Proteomes" id="UP000807342">
    <property type="component" value="Unassembled WGS sequence"/>
</dbReference>
<evidence type="ECO:0000256" key="2">
    <source>
        <dbReference type="SAM" id="MobiDB-lite"/>
    </source>
</evidence>
<dbReference type="GO" id="GO:0005525">
    <property type="term" value="F:GTP binding"/>
    <property type="evidence" value="ECO:0007669"/>
    <property type="project" value="UniProtKB-KW"/>
</dbReference>
<feature type="compositionally biased region" description="Basic residues" evidence="2">
    <location>
        <begin position="1025"/>
        <end position="1038"/>
    </location>
</feature>
<dbReference type="EMBL" id="MU151102">
    <property type="protein sequence ID" value="KAF9450587.1"/>
    <property type="molecule type" value="Genomic_DNA"/>
</dbReference>
<feature type="domain" description="Zn(2)-C6 fungal-type" evidence="3">
    <location>
        <begin position="568"/>
        <end position="598"/>
    </location>
</feature>
<feature type="region of interest" description="Disordered" evidence="2">
    <location>
        <begin position="241"/>
        <end position="296"/>
    </location>
</feature>
<evidence type="ECO:0008006" key="7">
    <source>
        <dbReference type="Google" id="ProtNLM"/>
    </source>
</evidence>
<evidence type="ECO:0000256" key="1">
    <source>
        <dbReference type="RuleBase" id="RU004560"/>
    </source>
</evidence>
<feature type="compositionally biased region" description="Low complexity" evidence="2">
    <location>
        <begin position="514"/>
        <end position="543"/>
    </location>
</feature>
<protein>
    <recommendedName>
        <fullName evidence="7">Zn(2)-C6 fungal-type domain-containing protein</fullName>
    </recommendedName>
</protein>
<evidence type="ECO:0000259" key="3">
    <source>
        <dbReference type="PROSITE" id="PS50048"/>
    </source>
</evidence>
<feature type="region of interest" description="Disordered" evidence="2">
    <location>
        <begin position="399"/>
        <end position="559"/>
    </location>
</feature>
<evidence type="ECO:0000313" key="6">
    <source>
        <dbReference type="Proteomes" id="UP000807342"/>
    </source>
</evidence>
<dbReference type="InterPro" id="IPR036864">
    <property type="entry name" value="Zn2-C6_fun-type_DNA-bd_sf"/>
</dbReference>
<dbReference type="OrthoDB" id="10261408at2759"/>
<dbReference type="Gene3D" id="3.40.50.300">
    <property type="entry name" value="P-loop containing nucleotide triphosphate hydrolases"/>
    <property type="match status" value="1"/>
</dbReference>
<feature type="compositionally biased region" description="Basic and acidic residues" evidence="2">
    <location>
        <begin position="738"/>
        <end position="758"/>
    </location>
</feature>
<accession>A0A9P5XFQ9</accession>
<dbReference type="AlphaFoldDB" id="A0A9P5XFQ9"/>
<dbReference type="SMART" id="SM00066">
    <property type="entry name" value="GAL4"/>
    <property type="match status" value="2"/>
</dbReference>
<dbReference type="SUPFAM" id="SSF57701">
    <property type="entry name" value="Zn2/Cys6 DNA-binding domain"/>
    <property type="match status" value="2"/>
</dbReference>
<dbReference type="InterPro" id="IPR030379">
    <property type="entry name" value="G_SEPTIN_dom"/>
</dbReference>
<feature type="compositionally biased region" description="Pro residues" evidence="2">
    <location>
        <begin position="465"/>
        <end position="475"/>
    </location>
</feature>
<evidence type="ECO:0000259" key="4">
    <source>
        <dbReference type="PROSITE" id="PS51719"/>
    </source>
</evidence>
<sequence>MSELCRPEFTLLVAGSRGGKTSFLRLLLDTSDIAPSTSSDQLASVAKFVHGCSGHTTYIRATSIDIEPDAGPPLALNLIDTPSLDFRDDAAAERTIADTLRLIDARFLEGREDERKALSGDRYVHLCIYFLDPDNIVPPSVARPPAPLVPRTRTNSFSQPDQEPVILEPPVTTNPLMFRPTLPAADIATIRRLSARVNVLPVIARADVLSNERLAAVKTAVRRDLADAGIGFGIFDMDNHASNPPSVHSPEDPKLSVSAPDPSPNNNGSNGYPSNHLNGGSNSTASAATSPPTSPVSPSIMRLPYALVAPDIYSHSEGVPRVPPPRHELVHQYTPSPSGAKNARRGKFLRYYRWGNLDVLDPAHCDFVPLRNAIFHHMETLQKYTREYLFEKFRSDYIQLQQQQRPPSRHSSHPHPHTAHPHTHPHPHAHSPHAISHLTHPLQPHGHMGGLAPHPARPILAIDTQPPPQHPPPPQGLHHPQPGLPSIGRHPQSVSIPTSSRDMLSGPSDVRTPGSGSSARAGGLGSSGIAASGDSPVASASGSGRTGSGRPGQLNTTNKTRSKKITVACNFCRSRKLKCDGGRPACGQCLKRSNPCDYAPQNKRRNTIRQPRRSDITGGSSSRPGGEEDEDSATGGDYNRGESGNEDGRSEVSMSPEVHTVPLSAATAAGSVSAPISRRSSNVDKRDREGGYVPHHSLPPILGRADRERDDLHPGPSSRAPPPPGPQQPSSSHPSLHHLSDRDRDRDPHPHHLRDRDPPPISASQHQNPPSSHLAPPPPPPPSSSSGGERSGRPFFADNELPHIATLSLPDRSSPSTPGPMSAPSLPPIRPASEQQAALRKRAATVPGKSGSGRGSGSGPKVVACNSCRARKTKCDGAHPACASCSRRQVACLYVHDLNGSTSRDRERDRDPTGSGGGGGGGGSSASSSSSTFKKRRASASVHQQQPGQQPQQRQHHHQTSQSSHSHTPTRQGVGYLKDEDGSSQSLSPPSSRMLVTPSTAGAGPGPSSVDLLERHVIGGGGGGGHHHLHSHHRHHHSSSSSGYPAYRGGGSDDGIIDDRDPDRFSDSRESLSLREREREMDMDLKRPLPLEHLERDVEMRSPRDEMDLRAVKKMRMEEGRTAAPIGGIP</sequence>
<keyword evidence="1" id="KW-0342">GTP-binding</keyword>
<dbReference type="PANTHER" id="PTHR18884">
    <property type="entry name" value="SEPTIN"/>
    <property type="match status" value="1"/>
</dbReference>
<feature type="compositionally biased region" description="Low complexity" evidence="2">
    <location>
        <begin position="983"/>
        <end position="992"/>
    </location>
</feature>
<feature type="compositionally biased region" description="Basic and acidic residues" evidence="2">
    <location>
        <begin position="681"/>
        <end position="690"/>
    </location>
</feature>
<feature type="compositionally biased region" description="Low complexity" evidence="2">
    <location>
        <begin position="476"/>
        <end position="485"/>
    </location>
</feature>
<feature type="compositionally biased region" description="Low complexity" evidence="2">
    <location>
        <begin position="960"/>
        <end position="972"/>
    </location>
</feature>
<feature type="compositionally biased region" description="Low complexity" evidence="2">
    <location>
        <begin position="943"/>
        <end position="953"/>
    </location>
</feature>
<organism evidence="5 6">
    <name type="scientific">Macrolepiota fuliginosa MF-IS2</name>
    <dbReference type="NCBI Taxonomy" id="1400762"/>
    <lineage>
        <taxon>Eukaryota</taxon>
        <taxon>Fungi</taxon>
        <taxon>Dikarya</taxon>
        <taxon>Basidiomycota</taxon>
        <taxon>Agaricomycotina</taxon>
        <taxon>Agaricomycetes</taxon>
        <taxon>Agaricomycetidae</taxon>
        <taxon>Agaricales</taxon>
        <taxon>Agaricineae</taxon>
        <taxon>Agaricaceae</taxon>
        <taxon>Macrolepiota</taxon>
    </lineage>
</organism>
<feature type="compositionally biased region" description="Basic and acidic residues" evidence="2">
    <location>
        <begin position="1057"/>
        <end position="1088"/>
    </location>
</feature>
<dbReference type="GO" id="GO:0008270">
    <property type="term" value="F:zinc ion binding"/>
    <property type="evidence" value="ECO:0007669"/>
    <property type="project" value="InterPro"/>
</dbReference>
<keyword evidence="6" id="KW-1185">Reference proteome</keyword>
<dbReference type="CDD" id="cd00067">
    <property type="entry name" value="GAL4"/>
    <property type="match status" value="2"/>
</dbReference>
<dbReference type="Pfam" id="PF00172">
    <property type="entry name" value="Zn_clus"/>
    <property type="match status" value="2"/>
</dbReference>
<feature type="compositionally biased region" description="Basic and acidic residues" evidence="2">
    <location>
        <begin position="903"/>
        <end position="912"/>
    </location>
</feature>
<feature type="compositionally biased region" description="Gly residues" evidence="2">
    <location>
        <begin position="914"/>
        <end position="924"/>
    </location>
</feature>